<evidence type="ECO:0000256" key="6">
    <source>
        <dbReference type="ARBA" id="ARBA00022679"/>
    </source>
</evidence>
<dbReference type="NCBIfam" id="NF002848">
    <property type="entry name" value="PRK03103.1"/>
    <property type="match status" value="1"/>
</dbReference>
<dbReference type="Pfam" id="PF00817">
    <property type="entry name" value="IMS"/>
    <property type="match status" value="1"/>
</dbReference>
<feature type="domain" description="UmuC" evidence="15">
    <location>
        <begin position="8"/>
        <end position="195"/>
    </location>
</feature>
<dbReference type="InterPro" id="IPR017961">
    <property type="entry name" value="DNA_pol_Y-fam_little_finger"/>
</dbReference>
<dbReference type="Gene3D" id="3.30.1490.100">
    <property type="entry name" value="DNA polymerase, Y-family, little finger domain"/>
    <property type="match status" value="1"/>
</dbReference>
<dbReference type="PANTHER" id="PTHR11076">
    <property type="entry name" value="DNA REPAIR POLYMERASE UMUC / TRANSFERASE FAMILY MEMBER"/>
    <property type="match status" value="1"/>
</dbReference>
<dbReference type="Gene3D" id="3.30.70.270">
    <property type="match status" value="1"/>
</dbReference>
<keyword evidence="12" id="KW-0238">DNA-binding</keyword>
<proteinExistence type="inferred from homology"/>
<keyword evidence="8" id="KW-0235">DNA replication</keyword>
<dbReference type="Gene3D" id="3.40.1170.60">
    <property type="match status" value="1"/>
</dbReference>
<dbReference type="InterPro" id="IPR022880">
    <property type="entry name" value="DNApol_IV"/>
</dbReference>
<dbReference type="Proteomes" id="UP000606653">
    <property type="component" value="Unassembled WGS sequence"/>
</dbReference>
<dbReference type="PANTHER" id="PTHR11076:SF35">
    <property type="entry name" value="DNA REPAIR PROTEIN HOMOLOG YOBH"/>
    <property type="match status" value="1"/>
</dbReference>
<dbReference type="Pfam" id="PF21999">
    <property type="entry name" value="IMS_HHH_1"/>
    <property type="match status" value="1"/>
</dbReference>
<evidence type="ECO:0000256" key="13">
    <source>
        <dbReference type="ARBA" id="ARBA00023204"/>
    </source>
</evidence>
<evidence type="ECO:0000256" key="4">
    <source>
        <dbReference type="ARBA" id="ARBA00012417"/>
    </source>
</evidence>
<keyword evidence="13" id="KW-0234">DNA repair</keyword>
<organism evidence="16 17">
    <name type="scientific">Saccharibacillus kuerlensis</name>
    <dbReference type="NCBI Taxonomy" id="459527"/>
    <lineage>
        <taxon>Bacteria</taxon>
        <taxon>Bacillati</taxon>
        <taxon>Bacillota</taxon>
        <taxon>Bacilli</taxon>
        <taxon>Bacillales</taxon>
        <taxon>Paenibacillaceae</taxon>
        <taxon>Saccharibacillus</taxon>
    </lineage>
</organism>
<comment type="subcellular location">
    <subcellularLocation>
        <location evidence="2">Cytoplasm</location>
    </subcellularLocation>
</comment>
<evidence type="ECO:0000256" key="10">
    <source>
        <dbReference type="ARBA" id="ARBA00022763"/>
    </source>
</evidence>
<evidence type="ECO:0000256" key="9">
    <source>
        <dbReference type="ARBA" id="ARBA00022723"/>
    </source>
</evidence>
<evidence type="ECO:0000256" key="5">
    <source>
        <dbReference type="ARBA" id="ARBA00022490"/>
    </source>
</evidence>
<dbReference type="SUPFAM" id="SSF56672">
    <property type="entry name" value="DNA/RNA polymerases"/>
    <property type="match status" value="1"/>
</dbReference>
<evidence type="ECO:0000313" key="16">
    <source>
        <dbReference type="EMBL" id="GGO03725.1"/>
    </source>
</evidence>
<keyword evidence="11" id="KW-0460">Magnesium</keyword>
<dbReference type="EC" id="2.7.7.7" evidence="4"/>
<sequence>MPVTTRIVMLVDMESFYAGVEKARRPDVREQPLAVAGDPSIPSSAVLAACPIAKRHGIRTGERLSSALAKCPQLIAVRPRMGEYIEISAQIAGILEAYTDLVEPYSIDEMFADFTGSLHLYGGSEEELARLIQARIAVETGVRARFGIGANKVRAKLACDLVAKKTESGIFHLHRQEDWEYRIWPEPIRRMWGVGSRMERNLHALRILTIGELARMPLGKLQARWGVNGEVLWRVANGIDDSPVSPWAAREQKEVGTTITLPRPYAQRIEIEAVLLDLCTEIGRRVRRMRMMGDILTVGAGGEGGYRKSTGFHRRTRLDDPSDITAELYEVSRRIFHEGWDGSPVKRISLSLSGLCAAEVYQPSLFENRERNRAIDRAMDEIKDRFGETAIVRGSSFTDAGRARDRAEKIGGHYK</sequence>
<evidence type="ECO:0000259" key="15">
    <source>
        <dbReference type="PROSITE" id="PS50173"/>
    </source>
</evidence>
<dbReference type="InterPro" id="IPR043502">
    <property type="entry name" value="DNA/RNA_pol_sf"/>
</dbReference>
<dbReference type="PROSITE" id="PS50173">
    <property type="entry name" value="UMUC"/>
    <property type="match status" value="1"/>
</dbReference>
<evidence type="ECO:0000256" key="7">
    <source>
        <dbReference type="ARBA" id="ARBA00022695"/>
    </source>
</evidence>
<dbReference type="CDD" id="cd03586">
    <property type="entry name" value="PolY_Pol_IV_kappa"/>
    <property type="match status" value="1"/>
</dbReference>
<dbReference type="InterPro" id="IPR053848">
    <property type="entry name" value="IMS_HHH_1"/>
</dbReference>
<comment type="similarity">
    <text evidence="3">Belongs to the DNA polymerase type-Y family.</text>
</comment>
<dbReference type="EMBL" id="BMLN01000008">
    <property type="protein sequence ID" value="GGO03725.1"/>
    <property type="molecule type" value="Genomic_DNA"/>
</dbReference>
<dbReference type="InterPro" id="IPR001126">
    <property type="entry name" value="UmuC"/>
</dbReference>
<comment type="cofactor">
    <cofactor evidence="1">
        <name>Mg(2+)</name>
        <dbReference type="ChEBI" id="CHEBI:18420"/>
    </cofactor>
</comment>
<keyword evidence="7" id="KW-0548">Nucleotidyltransferase</keyword>
<dbReference type="InterPro" id="IPR043128">
    <property type="entry name" value="Rev_trsase/Diguanyl_cyclase"/>
</dbReference>
<evidence type="ECO:0000256" key="3">
    <source>
        <dbReference type="ARBA" id="ARBA00010945"/>
    </source>
</evidence>
<keyword evidence="10" id="KW-0227">DNA damage</keyword>
<evidence type="ECO:0000256" key="11">
    <source>
        <dbReference type="ARBA" id="ARBA00022842"/>
    </source>
</evidence>
<evidence type="ECO:0000256" key="1">
    <source>
        <dbReference type="ARBA" id="ARBA00001946"/>
    </source>
</evidence>
<dbReference type="RefSeq" id="WP_018976541.1">
    <property type="nucleotide sequence ID" value="NZ_BMLN01000008.1"/>
</dbReference>
<evidence type="ECO:0000313" key="17">
    <source>
        <dbReference type="Proteomes" id="UP000606653"/>
    </source>
</evidence>
<dbReference type="SUPFAM" id="SSF100879">
    <property type="entry name" value="Lesion bypass DNA polymerase (Y-family), little finger domain"/>
    <property type="match status" value="1"/>
</dbReference>
<protein>
    <recommendedName>
        <fullName evidence="4">DNA-directed DNA polymerase</fullName>
        <ecNumber evidence="4">2.7.7.7</ecNumber>
    </recommendedName>
</protein>
<gene>
    <name evidence="16" type="primary">dinB2</name>
    <name evidence="16" type="ORF">GCM10010969_28190</name>
</gene>
<comment type="caution">
    <text evidence="16">The sequence shown here is derived from an EMBL/GenBank/DDBJ whole genome shotgun (WGS) entry which is preliminary data.</text>
</comment>
<dbReference type="InterPro" id="IPR050116">
    <property type="entry name" value="DNA_polymerase-Y"/>
</dbReference>
<name>A0ABQ2L511_9BACL</name>
<comment type="catalytic activity">
    <reaction evidence="14">
        <text>DNA(n) + a 2'-deoxyribonucleoside 5'-triphosphate = DNA(n+1) + diphosphate</text>
        <dbReference type="Rhea" id="RHEA:22508"/>
        <dbReference type="Rhea" id="RHEA-COMP:17339"/>
        <dbReference type="Rhea" id="RHEA-COMP:17340"/>
        <dbReference type="ChEBI" id="CHEBI:33019"/>
        <dbReference type="ChEBI" id="CHEBI:61560"/>
        <dbReference type="ChEBI" id="CHEBI:173112"/>
        <dbReference type="EC" id="2.7.7.7"/>
    </reaction>
</comment>
<evidence type="ECO:0000256" key="12">
    <source>
        <dbReference type="ARBA" id="ARBA00023125"/>
    </source>
</evidence>
<evidence type="ECO:0000256" key="8">
    <source>
        <dbReference type="ARBA" id="ARBA00022705"/>
    </source>
</evidence>
<keyword evidence="9" id="KW-0479">Metal-binding</keyword>
<evidence type="ECO:0000256" key="2">
    <source>
        <dbReference type="ARBA" id="ARBA00004496"/>
    </source>
</evidence>
<keyword evidence="17" id="KW-1185">Reference proteome</keyword>
<dbReference type="InterPro" id="IPR036775">
    <property type="entry name" value="DNA_pol_Y-fam_lit_finger_sf"/>
</dbReference>
<reference evidence="17" key="1">
    <citation type="journal article" date="2019" name="Int. J. Syst. Evol. Microbiol.">
        <title>The Global Catalogue of Microorganisms (GCM) 10K type strain sequencing project: providing services to taxonomists for standard genome sequencing and annotation.</title>
        <authorList>
            <consortium name="The Broad Institute Genomics Platform"/>
            <consortium name="The Broad Institute Genome Sequencing Center for Infectious Disease"/>
            <person name="Wu L."/>
            <person name="Ma J."/>
        </authorList>
    </citation>
    <scope>NUCLEOTIDE SEQUENCE [LARGE SCALE GENOMIC DNA]</scope>
    <source>
        <strain evidence="17">CGMCC 1.6964</strain>
    </source>
</reference>
<evidence type="ECO:0000256" key="14">
    <source>
        <dbReference type="ARBA" id="ARBA00049244"/>
    </source>
</evidence>
<dbReference type="Gene3D" id="1.10.150.20">
    <property type="entry name" value="5' to 3' exonuclease, C-terminal subdomain"/>
    <property type="match status" value="1"/>
</dbReference>
<accession>A0ABQ2L511</accession>
<dbReference type="Pfam" id="PF11799">
    <property type="entry name" value="IMS_C"/>
    <property type="match status" value="1"/>
</dbReference>
<keyword evidence="5" id="KW-0963">Cytoplasm</keyword>
<keyword evidence="6" id="KW-0808">Transferase</keyword>